<gene>
    <name evidence="1" type="ORF">FGO68_gene1815</name>
</gene>
<accession>A0A8J8SUG6</accession>
<protein>
    <submittedName>
        <fullName evidence="1">Uncharacterized protein</fullName>
    </submittedName>
</protein>
<organism evidence="1 2">
    <name type="scientific">Halteria grandinella</name>
    <dbReference type="NCBI Taxonomy" id="5974"/>
    <lineage>
        <taxon>Eukaryota</taxon>
        <taxon>Sar</taxon>
        <taxon>Alveolata</taxon>
        <taxon>Ciliophora</taxon>
        <taxon>Intramacronucleata</taxon>
        <taxon>Spirotrichea</taxon>
        <taxon>Stichotrichia</taxon>
        <taxon>Sporadotrichida</taxon>
        <taxon>Halteriidae</taxon>
        <taxon>Halteria</taxon>
    </lineage>
</organism>
<dbReference type="EMBL" id="RRYP01033186">
    <property type="protein sequence ID" value="TNV70758.1"/>
    <property type="molecule type" value="Genomic_DNA"/>
</dbReference>
<keyword evidence="2" id="KW-1185">Reference proteome</keyword>
<dbReference type="Proteomes" id="UP000785679">
    <property type="component" value="Unassembled WGS sequence"/>
</dbReference>
<evidence type="ECO:0000313" key="2">
    <source>
        <dbReference type="Proteomes" id="UP000785679"/>
    </source>
</evidence>
<proteinExistence type="predicted"/>
<dbReference type="AlphaFoldDB" id="A0A8J8SUG6"/>
<sequence length="178" mass="19874">MKVCLVYFSGEAPRGRVHKLSGAAQICVKNGSAIELNGIVAKSQVIRFGHDAPVAGVPRIFEYLLYCRFEISFRQRHLASSVIGTESVDVVAEPIASWPQGSRHIQALLNAIRDRGHSRQITRKLYLFFARLHQYCALASKPTHEQTKLEDDVVSRDGPVLTAHGGQVICVRYRYSKV</sequence>
<evidence type="ECO:0000313" key="1">
    <source>
        <dbReference type="EMBL" id="TNV70758.1"/>
    </source>
</evidence>
<comment type="caution">
    <text evidence="1">The sequence shown here is derived from an EMBL/GenBank/DDBJ whole genome shotgun (WGS) entry which is preliminary data.</text>
</comment>
<reference evidence="1" key="1">
    <citation type="submission" date="2019-06" db="EMBL/GenBank/DDBJ databases">
        <authorList>
            <person name="Zheng W."/>
        </authorList>
    </citation>
    <scope>NUCLEOTIDE SEQUENCE</scope>
    <source>
        <strain evidence="1">QDHG01</strain>
    </source>
</reference>
<name>A0A8J8SUG6_HALGN</name>